<gene>
    <name evidence="2" type="ORF">SAMN06265182_1278</name>
</gene>
<protein>
    <submittedName>
        <fullName evidence="2">Uncharacterized protein</fullName>
    </submittedName>
</protein>
<keyword evidence="1" id="KW-1133">Transmembrane helix</keyword>
<proteinExistence type="predicted"/>
<keyword evidence="1" id="KW-0472">Membrane</keyword>
<name>A0A285NGM9_9AQUI</name>
<reference evidence="3" key="1">
    <citation type="submission" date="2017-09" db="EMBL/GenBank/DDBJ databases">
        <authorList>
            <person name="Varghese N."/>
            <person name="Submissions S."/>
        </authorList>
    </citation>
    <scope>NUCLEOTIDE SEQUENCE [LARGE SCALE GENOMIC DNA]</scope>
    <source>
        <strain evidence="3">DSM 15103</strain>
    </source>
</reference>
<dbReference type="EMBL" id="OBEI01000005">
    <property type="protein sequence ID" value="SNZ08428.1"/>
    <property type="molecule type" value="Genomic_DNA"/>
</dbReference>
<accession>A0A285NGM9</accession>
<dbReference type="AlphaFoldDB" id="A0A285NGM9"/>
<dbReference type="RefSeq" id="WP_097000455.1">
    <property type="nucleotide sequence ID" value="NZ_OBEI01000005.1"/>
</dbReference>
<feature type="transmembrane region" description="Helical" evidence="1">
    <location>
        <begin position="7"/>
        <end position="24"/>
    </location>
</feature>
<organism evidence="2 3">
    <name type="scientific">Persephonella hydrogeniphila</name>
    <dbReference type="NCBI Taxonomy" id="198703"/>
    <lineage>
        <taxon>Bacteria</taxon>
        <taxon>Pseudomonadati</taxon>
        <taxon>Aquificota</taxon>
        <taxon>Aquificia</taxon>
        <taxon>Aquificales</taxon>
        <taxon>Hydrogenothermaceae</taxon>
        <taxon>Persephonella</taxon>
    </lineage>
</organism>
<feature type="transmembrane region" description="Helical" evidence="1">
    <location>
        <begin position="36"/>
        <end position="55"/>
    </location>
</feature>
<keyword evidence="1" id="KW-0812">Transmembrane</keyword>
<sequence length="91" mass="10540">MEILKKIVILLCGAFVYLFIFLWAGNYVNEKILSNYYYLILLLLLMIGFITNFLLNRYLFRICPVRAIIYSVASALLLFSSAFLVFKLGAK</sequence>
<evidence type="ECO:0000256" key="1">
    <source>
        <dbReference type="SAM" id="Phobius"/>
    </source>
</evidence>
<evidence type="ECO:0000313" key="3">
    <source>
        <dbReference type="Proteomes" id="UP000219036"/>
    </source>
</evidence>
<evidence type="ECO:0000313" key="2">
    <source>
        <dbReference type="EMBL" id="SNZ08428.1"/>
    </source>
</evidence>
<keyword evidence="3" id="KW-1185">Reference proteome</keyword>
<dbReference type="Proteomes" id="UP000219036">
    <property type="component" value="Unassembled WGS sequence"/>
</dbReference>
<feature type="transmembrane region" description="Helical" evidence="1">
    <location>
        <begin position="67"/>
        <end position="86"/>
    </location>
</feature>